<evidence type="ECO:0000313" key="1">
    <source>
        <dbReference type="EMBL" id="WBA43932.1"/>
    </source>
</evidence>
<keyword evidence="1" id="KW-0614">Plasmid</keyword>
<evidence type="ECO:0000313" key="2">
    <source>
        <dbReference type="Proteomes" id="UP001211005"/>
    </source>
</evidence>
<name>A0ABY7LVG9_9BACT</name>
<proteinExistence type="predicted"/>
<accession>A0ABY7LVG9</accession>
<sequence length="127" mass="14423">MLPLRGDTLFQNLATLTLAAAKTPRSARADARYPEFEGHLHFRGQDYPIYLQLLAQPEQVINHQGPQASFLFETNYPVGTRQRDAGEEWLFNLGLLGDNYTLELVAGQPLMRWRGLNRGVSRIDLVK</sequence>
<dbReference type="EMBL" id="CP114768">
    <property type="protein sequence ID" value="WBA43932.1"/>
    <property type="molecule type" value="Genomic_DNA"/>
</dbReference>
<geneLocation type="plasmid" evidence="1 2">
    <name>unnamed1</name>
</geneLocation>
<organism evidence="1 2">
    <name type="scientific">Hymenobacter canadensis</name>
    <dbReference type="NCBI Taxonomy" id="2999067"/>
    <lineage>
        <taxon>Bacteria</taxon>
        <taxon>Pseudomonadati</taxon>
        <taxon>Bacteroidota</taxon>
        <taxon>Cytophagia</taxon>
        <taxon>Cytophagales</taxon>
        <taxon>Hymenobacteraceae</taxon>
        <taxon>Hymenobacter</taxon>
    </lineage>
</organism>
<gene>
    <name evidence="1" type="ORF">O3303_20410</name>
</gene>
<reference evidence="1 2" key="1">
    <citation type="submission" date="2022-12" db="EMBL/GenBank/DDBJ databases">
        <title>Hymenobacter canadensis sp. nov. isolated from lake water of the Cambridge Bay, Canada.</title>
        <authorList>
            <person name="Kim W.H."/>
            <person name="Lee Y.M."/>
        </authorList>
    </citation>
    <scope>NUCLEOTIDE SEQUENCE [LARGE SCALE GENOMIC DNA]</scope>
    <source>
        <strain evidence="1 2">PAMC 29467</strain>
        <plasmid evidence="1 2">unnamed1</plasmid>
    </source>
</reference>
<protein>
    <submittedName>
        <fullName evidence="1">Uncharacterized protein</fullName>
    </submittedName>
</protein>
<dbReference type="RefSeq" id="WP_269561966.1">
    <property type="nucleotide sequence ID" value="NZ_CP114768.1"/>
</dbReference>
<keyword evidence="2" id="KW-1185">Reference proteome</keyword>
<dbReference type="Proteomes" id="UP001211005">
    <property type="component" value="Plasmid unnamed1"/>
</dbReference>